<dbReference type="Pfam" id="PF11377">
    <property type="entry name" value="DUF3180"/>
    <property type="match status" value="1"/>
</dbReference>
<keyword evidence="1" id="KW-1133">Transmembrane helix</keyword>
<dbReference type="RefSeq" id="WP_239177458.1">
    <property type="nucleotide sequence ID" value="NZ_BAABFG010000005.1"/>
</dbReference>
<keyword evidence="3" id="KW-1185">Reference proteome</keyword>
<gene>
    <name evidence="2" type="ORF">BJY16_001269</name>
</gene>
<comment type="caution">
    <text evidence="2">The sequence shown here is derived from an EMBL/GenBank/DDBJ whole genome shotgun (WGS) entry which is preliminary data.</text>
</comment>
<name>A0A7W7GT45_9ACTN</name>
<keyword evidence="1" id="KW-0812">Transmembrane</keyword>
<evidence type="ECO:0000313" key="2">
    <source>
        <dbReference type="EMBL" id="MBB4737810.1"/>
    </source>
</evidence>
<feature type="transmembrane region" description="Helical" evidence="1">
    <location>
        <begin position="93"/>
        <end position="122"/>
    </location>
</feature>
<keyword evidence="1" id="KW-0472">Membrane</keyword>
<dbReference type="Proteomes" id="UP000546162">
    <property type="component" value="Unassembled WGS sequence"/>
</dbReference>
<feature type="transmembrane region" description="Helical" evidence="1">
    <location>
        <begin position="53"/>
        <end position="72"/>
    </location>
</feature>
<dbReference type="AlphaFoldDB" id="A0A7W7GT45"/>
<proteinExistence type="predicted"/>
<organism evidence="2 3">
    <name type="scientific">Actinoplanes octamycinicus</name>
    <dbReference type="NCBI Taxonomy" id="135948"/>
    <lineage>
        <taxon>Bacteria</taxon>
        <taxon>Bacillati</taxon>
        <taxon>Actinomycetota</taxon>
        <taxon>Actinomycetes</taxon>
        <taxon>Micromonosporales</taxon>
        <taxon>Micromonosporaceae</taxon>
        <taxon>Actinoplanes</taxon>
    </lineage>
</organism>
<dbReference type="InterPro" id="IPR021517">
    <property type="entry name" value="DUF3180"/>
</dbReference>
<accession>A0A7W7GT45</accession>
<evidence type="ECO:0000313" key="3">
    <source>
        <dbReference type="Proteomes" id="UP000546162"/>
    </source>
</evidence>
<protein>
    <submittedName>
        <fullName evidence="2">Putative membrane protein</fullName>
    </submittedName>
</protein>
<feature type="transmembrane region" description="Helical" evidence="1">
    <location>
        <begin position="134"/>
        <end position="154"/>
    </location>
</feature>
<dbReference type="EMBL" id="JACHNB010000001">
    <property type="protein sequence ID" value="MBB4737810.1"/>
    <property type="molecule type" value="Genomic_DNA"/>
</dbReference>
<sequence>MSANPDGSPHGRRTDPSLHPTSVSALVLAALIGAALGWLLLGYNQLFYKLTPLPWTAAVVLVALAVTEGYLAQNTSARIQRKPGAPRVEPLLVARYVALAKASSLVGSLTAGFSAGVLAWLVLKEFSEAAKSDVPTVATTLVASVALIGAALWLERSCRVPEQPDHKDDDSDRPTGRR</sequence>
<evidence type="ECO:0000256" key="1">
    <source>
        <dbReference type="SAM" id="Phobius"/>
    </source>
</evidence>
<feature type="transmembrane region" description="Helical" evidence="1">
    <location>
        <begin position="21"/>
        <end position="41"/>
    </location>
</feature>
<reference evidence="2 3" key="1">
    <citation type="submission" date="2020-08" db="EMBL/GenBank/DDBJ databases">
        <title>Sequencing the genomes of 1000 actinobacteria strains.</title>
        <authorList>
            <person name="Klenk H.-P."/>
        </authorList>
    </citation>
    <scope>NUCLEOTIDE SEQUENCE [LARGE SCALE GENOMIC DNA]</scope>
    <source>
        <strain evidence="2 3">DSM 45809</strain>
    </source>
</reference>